<evidence type="ECO:0000313" key="1">
    <source>
        <dbReference type="EMBL" id="KAI4381267.1"/>
    </source>
</evidence>
<comment type="caution">
    <text evidence="1">The sequence shown here is derived from an EMBL/GenBank/DDBJ whole genome shotgun (WGS) entry which is preliminary data.</text>
</comment>
<evidence type="ECO:0000313" key="2">
    <source>
        <dbReference type="Proteomes" id="UP001057402"/>
    </source>
</evidence>
<dbReference type="EMBL" id="CM042882">
    <property type="protein sequence ID" value="KAI4381267.1"/>
    <property type="molecule type" value="Genomic_DNA"/>
</dbReference>
<protein>
    <submittedName>
        <fullName evidence="1">Uncharacterized protein</fullName>
    </submittedName>
</protein>
<accession>A0ACB9RQK0</accession>
<sequence length="822" mass="90096">MDASADRSPEFGPLPDPNPSTETMITPSANSVAYHIPHPRQSHNPLLSMTIMKRRRRGRSQRNIGAGSPLKPDSAASSGAPCDSNEMRVDEPKSAKKDSGATYASEEVIVISKDVIAEALTALSSGFLADTLIDEEIEYGVVRKTGGIEQINYILIRNHIISKWRADVTNWVSKEMFIDVVPKDCHGILDSAYDYLVSHGYVNFGVAPPIKEKMLKGPTIPRSVIIVGAGLAGLAAARQLMRFGFRVIVLEGRKRAGGRVYTKRMGGGNASNRLIAAADLGGSVLTSTLGNPLGIIAQQMGYPVHKVRDECPLYNKDGTPVDPDLDRKVEVVFNKTLDRASNVGQKMGDVGRNVSLGSAVDAFRQANDDEMSLFNWHLANLEYANAELLSKLSLAFWDQDDLFDMGGDHCFLHGGNGRLIEALTENVPILYEETVNSVNYGDDGVQVITGNRVFWGDMVLCTVPLGVLKSSSIEFVPELPQQKLDAIKRLGFGLLNKVALLFPYVFWGTDIDMFGHLTDEPSRRGEYFLFYSYAAVAGGPLLIALVAGEAAHKFEVLSPTDAVASVLQVLRGIYEPQGVNVPDPVQTVSTRWGGDPFSLGSYSNVAVGSSGDDYDILAESVGDGKLFFAGEATIRRYPATMHGAFFSGLREAANILSHANARASRRKINKSPLNHAYSCASVLNDLFREPDLRFGRFSVIYRRGDPNPMSGAVLRVSFNDQKRNLRDVWNPDEQLRRHFNRQRQSCIYFLLTKEQALELREVRGGDETRLSHLTNKFGVKLIDRKGFGTNADLVIASIKASRSRRNLAADSRAPSSDKVPPS</sequence>
<gene>
    <name evidence="1" type="ORF">MLD38_007357</name>
</gene>
<reference evidence="2" key="1">
    <citation type="journal article" date="2023" name="Front. Plant Sci.">
        <title>Chromosomal-level genome assembly of Melastoma candidum provides insights into trichome evolution.</title>
        <authorList>
            <person name="Zhong Y."/>
            <person name="Wu W."/>
            <person name="Sun C."/>
            <person name="Zou P."/>
            <person name="Liu Y."/>
            <person name="Dai S."/>
            <person name="Zhou R."/>
        </authorList>
    </citation>
    <scope>NUCLEOTIDE SEQUENCE [LARGE SCALE GENOMIC DNA]</scope>
</reference>
<dbReference type="Proteomes" id="UP001057402">
    <property type="component" value="Chromosome 3"/>
</dbReference>
<keyword evidence="2" id="KW-1185">Reference proteome</keyword>
<organism evidence="1 2">
    <name type="scientific">Melastoma candidum</name>
    <dbReference type="NCBI Taxonomy" id="119954"/>
    <lineage>
        <taxon>Eukaryota</taxon>
        <taxon>Viridiplantae</taxon>
        <taxon>Streptophyta</taxon>
        <taxon>Embryophyta</taxon>
        <taxon>Tracheophyta</taxon>
        <taxon>Spermatophyta</taxon>
        <taxon>Magnoliopsida</taxon>
        <taxon>eudicotyledons</taxon>
        <taxon>Gunneridae</taxon>
        <taxon>Pentapetalae</taxon>
        <taxon>rosids</taxon>
        <taxon>malvids</taxon>
        <taxon>Myrtales</taxon>
        <taxon>Melastomataceae</taxon>
        <taxon>Melastomatoideae</taxon>
        <taxon>Melastomateae</taxon>
        <taxon>Melastoma</taxon>
    </lineage>
</organism>
<proteinExistence type="predicted"/>
<name>A0ACB9RQK0_9MYRT</name>